<comment type="subcellular location">
    <subcellularLocation>
        <location evidence="1 12">Cytoplasm</location>
    </subcellularLocation>
</comment>
<keyword evidence="5 12" id="KW-0963">Cytoplasm</keyword>
<evidence type="ECO:0000313" key="15">
    <source>
        <dbReference type="EMBL" id="MBD8504780.1"/>
    </source>
</evidence>
<dbReference type="GO" id="GO:0032259">
    <property type="term" value="P:methylation"/>
    <property type="evidence" value="ECO:0007669"/>
    <property type="project" value="UniProtKB-KW"/>
</dbReference>
<accession>A0ABR9BEJ7</accession>
<evidence type="ECO:0000256" key="5">
    <source>
        <dbReference type="ARBA" id="ARBA00022490"/>
    </source>
</evidence>
<dbReference type="EMBL" id="JACYTO010000003">
    <property type="protein sequence ID" value="MBD8504780.1"/>
    <property type="molecule type" value="Genomic_DNA"/>
</dbReference>
<evidence type="ECO:0000256" key="7">
    <source>
        <dbReference type="ARBA" id="ARBA00022603"/>
    </source>
</evidence>
<evidence type="ECO:0000256" key="1">
    <source>
        <dbReference type="ARBA" id="ARBA00004496"/>
    </source>
</evidence>
<evidence type="ECO:0000313" key="16">
    <source>
        <dbReference type="Proteomes" id="UP000603602"/>
    </source>
</evidence>
<comment type="similarity">
    <text evidence="2 12">Belongs to the RNA methyltransferase RsmE family.</text>
</comment>
<evidence type="ECO:0000256" key="6">
    <source>
        <dbReference type="ARBA" id="ARBA00022552"/>
    </source>
</evidence>
<keyword evidence="6 12" id="KW-0698">rRNA processing</keyword>
<evidence type="ECO:0000256" key="11">
    <source>
        <dbReference type="ARBA" id="ARBA00047944"/>
    </source>
</evidence>
<reference evidence="16" key="1">
    <citation type="submission" date="2023-07" db="EMBL/GenBank/DDBJ databases">
        <title>Thauera sp. CAU 1555 isolated from sand of Yaerae Beach.</title>
        <authorList>
            <person name="Kim W."/>
        </authorList>
    </citation>
    <scope>NUCLEOTIDE SEQUENCE [LARGE SCALE GENOMIC DNA]</scope>
    <source>
        <strain evidence="16">CAU 1555</strain>
    </source>
</reference>
<comment type="catalytic activity">
    <reaction evidence="11 12">
        <text>uridine(1498) in 16S rRNA + S-adenosyl-L-methionine = N(3)-methyluridine(1498) in 16S rRNA + S-adenosyl-L-homocysteine + H(+)</text>
        <dbReference type="Rhea" id="RHEA:42920"/>
        <dbReference type="Rhea" id="RHEA-COMP:10283"/>
        <dbReference type="Rhea" id="RHEA-COMP:10284"/>
        <dbReference type="ChEBI" id="CHEBI:15378"/>
        <dbReference type="ChEBI" id="CHEBI:57856"/>
        <dbReference type="ChEBI" id="CHEBI:59789"/>
        <dbReference type="ChEBI" id="CHEBI:65315"/>
        <dbReference type="ChEBI" id="CHEBI:74502"/>
        <dbReference type="EC" id="2.1.1.193"/>
    </reaction>
</comment>
<comment type="caution">
    <text evidence="15">The sequence shown here is derived from an EMBL/GenBank/DDBJ whole genome shotgun (WGS) entry which is preliminary data.</text>
</comment>
<dbReference type="RefSeq" id="WP_187719599.1">
    <property type="nucleotide sequence ID" value="NZ_JACTAH010000003.1"/>
</dbReference>
<dbReference type="SUPFAM" id="SSF88697">
    <property type="entry name" value="PUA domain-like"/>
    <property type="match status" value="1"/>
</dbReference>
<evidence type="ECO:0000259" key="13">
    <source>
        <dbReference type="Pfam" id="PF04452"/>
    </source>
</evidence>
<keyword evidence="8 12" id="KW-0808">Transferase</keyword>
<dbReference type="Gene3D" id="3.40.1280.10">
    <property type="match status" value="1"/>
</dbReference>
<dbReference type="PANTHER" id="PTHR30027">
    <property type="entry name" value="RIBOSOMAL RNA SMALL SUBUNIT METHYLTRANSFERASE E"/>
    <property type="match status" value="1"/>
</dbReference>
<evidence type="ECO:0000256" key="8">
    <source>
        <dbReference type="ARBA" id="ARBA00022679"/>
    </source>
</evidence>
<comment type="function">
    <text evidence="10 12">Specifically methylates the N3 position of the uracil ring of uridine 1498 (m3U1498) in 16S rRNA. Acts on the fully assembled 30S ribosomal subunit.</text>
</comment>
<evidence type="ECO:0000256" key="10">
    <source>
        <dbReference type="ARBA" id="ARBA00025699"/>
    </source>
</evidence>
<dbReference type="CDD" id="cd18084">
    <property type="entry name" value="RsmE-like"/>
    <property type="match status" value="1"/>
</dbReference>
<dbReference type="InterPro" id="IPR046887">
    <property type="entry name" value="RsmE_PUA-like"/>
</dbReference>
<evidence type="ECO:0000256" key="2">
    <source>
        <dbReference type="ARBA" id="ARBA00005528"/>
    </source>
</evidence>
<dbReference type="PIRSF" id="PIRSF015601">
    <property type="entry name" value="MTase_slr0722"/>
    <property type="match status" value="1"/>
</dbReference>
<dbReference type="SUPFAM" id="SSF75217">
    <property type="entry name" value="alpha/beta knot"/>
    <property type="match status" value="1"/>
</dbReference>
<dbReference type="NCBIfam" id="NF008692">
    <property type="entry name" value="PRK11713.1-5"/>
    <property type="match status" value="1"/>
</dbReference>
<proteinExistence type="inferred from homology"/>
<name>A0ABR9BEJ7_9RHOO</name>
<dbReference type="Proteomes" id="UP000603602">
    <property type="component" value="Unassembled WGS sequence"/>
</dbReference>
<evidence type="ECO:0000259" key="14">
    <source>
        <dbReference type="Pfam" id="PF20260"/>
    </source>
</evidence>
<gene>
    <name evidence="15" type="ORF">IFO67_17955</name>
</gene>
<dbReference type="Pfam" id="PF04452">
    <property type="entry name" value="Methyltrans_RNA"/>
    <property type="match status" value="1"/>
</dbReference>
<feature type="domain" description="Ribosomal RNA small subunit methyltransferase E PUA-like" evidence="14">
    <location>
        <begin position="20"/>
        <end position="57"/>
    </location>
</feature>
<dbReference type="InterPro" id="IPR046886">
    <property type="entry name" value="RsmE_MTase_dom"/>
</dbReference>
<feature type="domain" description="Ribosomal RNA small subunit methyltransferase E methyltransferase" evidence="13">
    <location>
        <begin position="73"/>
        <end position="236"/>
    </location>
</feature>
<organism evidence="15 16">
    <name type="scientific">Thauera sedimentorum</name>
    <dbReference type="NCBI Taxonomy" id="2767595"/>
    <lineage>
        <taxon>Bacteria</taxon>
        <taxon>Pseudomonadati</taxon>
        <taxon>Pseudomonadota</taxon>
        <taxon>Betaproteobacteria</taxon>
        <taxon>Rhodocyclales</taxon>
        <taxon>Zoogloeaceae</taxon>
        <taxon>Thauera</taxon>
    </lineage>
</organism>
<dbReference type="InterPro" id="IPR006700">
    <property type="entry name" value="RsmE"/>
</dbReference>
<dbReference type="InterPro" id="IPR029028">
    <property type="entry name" value="Alpha/beta_knot_MTases"/>
</dbReference>
<keyword evidence="16" id="KW-1185">Reference proteome</keyword>
<dbReference type="NCBIfam" id="TIGR00046">
    <property type="entry name" value="RsmE family RNA methyltransferase"/>
    <property type="match status" value="1"/>
</dbReference>
<dbReference type="InterPro" id="IPR015947">
    <property type="entry name" value="PUA-like_sf"/>
</dbReference>
<keyword evidence="7 12" id="KW-0489">Methyltransferase</keyword>
<evidence type="ECO:0000256" key="12">
    <source>
        <dbReference type="PIRNR" id="PIRNR015601"/>
    </source>
</evidence>
<dbReference type="EC" id="2.1.1.193" evidence="3 12"/>
<dbReference type="GO" id="GO:0008168">
    <property type="term" value="F:methyltransferase activity"/>
    <property type="evidence" value="ECO:0007669"/>
    <property type="project" value="UniProtKB-KW"/>
</dbReference>
<dbReference type="PANTHER" id="PTHR30027:SF3">
    <property type="entry name" value="16S RRNA (URACIL(1498)-N(3))-METHYLTRANSFERASE"/>
    <property type="match status" value="1"/>
</dbReference>
<dbReference type="Gene3D" id="2.40.240.20">
    <property type="entry name" value="Hypothetical PUA domain-like, domain 1"/>
    <property type="match status" value="1"/>
</dbReference>
<dbReference type="Pfam" id="PF20260">
    <property type="entry name" value="PUA_4"/>
    <property type="match status" value="1"/>
</dbReference>
<dbReference type="InterPro" id="IPR029026">
    <property type="entry name" value="tRNA_m1G_MTases_N"/>
</dbReference>
<keyword evidence="9 12" id="KW-0949">S-adenosyl-L-methionine</keyword>
<sequence length="242" mass="25644">MISRFFFPERLPAGGEVVLPEALAHHAARVLRLQDGDAVILFDGSGGEVPARLAVSGRRWSAWLDAPCAVERESPLELVLVQALASGDKMDWVVQKSTELGVAAVLPVAAARSVLRLAGERADKRVAHWRQVAVSACEQCGRNRIPEVAPVASLDAYLTASRGVRKLILAPVAGKALRDIAPPARDEAVHLLVGPEGGWSEDEVAACLRAGAEALSLGPRVLRTETAGLAALAAMQALWGDY</sequence>
<evidence type="ECO:0000256" key="9">
    <source>
        <dbReference type="ARBA" id="ARBA00022691"/>
    </source>
</evidence>
<evidence type="ECO:0000256" key="3">
    <source>
        <dbReference type="ARBA" id="ARBA00012328"/>
    </source>
</evidence>
<evidence type="ECO:0000256" key="4">
    <source>
        <dbReference type="ARBA" id="ARBA00013673"/>
    </source>
</evidence>
<protein>
    <recommendedName>
        <fullName evidence="4 12">Ribosomal RNA small subunit methyltransferase E</fullName>
        <ecNumber evidence="3 12">2.1.1.193</ecNumber>
    </recommendedName>
</protein>